<comment type="similarity">
    <text evidence="2 12">Belongs to the peptidase M48B family.</text>
</comment>
<dbReference type="PATRIC" id="fig|1423733.4.peg.1833"/>
<dbReference type="Gene3D" id="3.30.2010.10">
    <property type="entry name" value="Metalloproteases ('zincins'), catalytic domain"/>
    <property type="match status" value="1"/>
</dbReference>
<reference evidence="14 15" key="1">
    <citation type="journal article" date="2015" name="Genome Announc.">
        <title>Expanding the biotechnology potential of lactobacilli through comparative genomics of 213 strains and associated genera.</title>
        <authorList>
            <person name="Sun Z."/>
            <person name="Harris H.M."/>
            <person name="McCann A."/>
            <person name="Guo C."/>
            <person name="Argimon S."/>
            <person name="Zhang W."/>
            <person name="Yang X."/>
            <person name="Jeffery I.B."/>
            <person name="Cooney J.C."/>
            <person name="Kagawa T.F."/>
            <person name="Liu W."/>
            <person name="Song Y."/>
            <person name="Salvetti E."/>
            <person name="Wrobel A."/>
            <person name="Rasinkangas P."/>
            <person name="Parkhill J."/>
            <person name="Rea M.C."/>
            <person name="O'Sullivan O."/>
            <person name="Ritari J."/>
            <person name="Douillard F.P."/>
            <person name="Paul Ross R."/>
            <person name="Yang R."/>
            <person name="Briner A.E."/>
            <person name="Felis G.E."/>
            <person name="de Vos W.M."/>
            <person name="Barrangou R."/>
            <person name="Klaenhammer T.R."/>
            <person name="Caufield P.W."/>
            <person name="Cui Y."/>
            <person name="Zhang H."/>
            <person name="O'Toole P.W."/>
        </authorList>
    </citation>
    <scope>NUCLEOTIDE SEQUENCE [LARGE SCALE GENOMIC DNA]</scope>
    <source>
        <strain evidence="14 15">DSM 20515</strain>
    </source>
</reference>
<dbReference type="AlphaFoldDB" id="A0A0R2BJ40"/>
<protein>
    <recommendedName>
        <fullName evidence="12">Protease HtpX homolog</fullName>
        <ecNumber evidence="12">3.4.24.-</ecNumber>
    </recommendedName>
</protein>
<evidence type="ECO:0000313" key="15">
    <source>
        <dbReference type="Proteomes" id="UP000051845"/>
    </source>
</evidence>
<evidence type="ECO:0000256" key="4">
    <source>
        <dbReference type="ARBA" id="ARBA00022670"/>
    </source>
</evidence>
<evidence type="ECO:0000256" key="7">
    <source>
        <dbReference type="ARBA" id="ARBA00022801"/>
    </source>
</evidence>
<dbReference type="GO" id="GO:0006508">
    <property type="term" value="P:proteolysis"/>
    <property type="evidence" value="ECO:0007669"/>
    <property type="project" value="UniProtKB-KW"/>
</dbReference>
<dbReference type="STRING" id="33960.TY91_02605"/>
<keyword evidence="4 12" id="KW-0645">Protease</keyword>
<comment type="cofactor">
    <cofactor evidence="12">
        <name>Zn(2+)</name>
        <dbReference type="ChEBI" id="CHEBI:29105"/>
    </cofactor>
    <text evidence="12">Binds 1 zinc ion per subunit.</text>
</comment>
<keyword evidence="5 12" id="KW-0812">Transmembrane</keyword>
<feature type="binding site" evidence="12">
    <location>
        <position position="228"/>
    </location>
    <ligand>
        <name>Zn(2+)</name>
        <dbReference type="ChEBI" id="CHEBI:29105"/>
        <note>catalytic</note>
    </ligand>
</feature>
<dbReference type="HAMAP" id="MF_00188">
    <property type="entry name" value="Pept_M48_protease_HtpX"/>
    <property type="match status" value="1"/>
</dbReference>
<evidence type="ECO:0000256" key="10">
    <source>
        <dbReference type="ARBA" id="ARBA00023049"/>
    </source>
</evidence>
<feature type="domain" description="Peptidase M48" evidence="13">
    <location>
        <begin position="79"/>
        <end position="299"/>
    </location>
</feature>
<feature type="transmembrane region" description="Helical" evidence="12">
    <location>
        <begin position="12"/>
        <end position="34"/>
    </location>
</feature>
<evidence type="ECO:0000256" key="1">
    <source>
        <dbReference type="ARBA" id="ARBA00004651"/>
    </source>
</evidence>
<dbReference type="Pfam" id="PF01435">
    <property type="entry name" value="Peptidase_M48"/>
    <property type="match status" value="1"/>
</dbReference>
<evidence type="ECO:0000256" key="8">
    <source>
        <dbReference type="ARBA" id="ARBA00022833"/>
    </source>
</evidence>
<evidence type="ECO:0000256" key="2">
    <source>
        <dbReference type="ARBA" id="ARBA00009779"/>
    </source>
</evidence>
<feature type="transmembrane region" description="Helical" evidence="12">
    <location>
        <begin position="40"/>
        <end position="59"/>
    </location>
</feature>
<feature type="binding site" evidence="12">
    <location>
        <position position="148"/>
    </location>
    <ligand>
        <name>Zn(2+)</name>
        <dbReference type="ChEBI" id="CHEBI:29105"/>
        <note>catalytic</note>
    </ligand>
</feature>
<feature type="transmembrane region" description="Helical" evidence="12">
    <location>
        <begin position="199"/>
        <end position="219"/>
    </location>
</feature>
<organism evidence="14 15">
    <name type="scientific">Secundilactobacillus collinoides DSM 20515 = JCM 1123</name>
    <dbReference type="NCBI Taxonomy" id="1423733"/>
    <lineage>
        <taxon>Bacteria</taxon>
        <taxon>Bacillati</taxon>
        <taxon>Bacillota</taxon>
        <taxon>Bacilli</taxon>
        <taxon>Lactobacillales</taxon>
        <taxon>Lactobacillaceae</taxon>
        <taxon>Secundilactobacillus</taxon>
    </lineage>
</organism>
<keyword evidence="6 12" id="KW-0479">Metal-binding</keyword>
<keyword evidence="14" id="KW-0346">Stress response</keyword>
<evidence type="ECO:0000256" key="12">
    <source>
        <dbReference type="HAMAP-Rule" id="MF_00188"/>
    </source>
</evidence>
<evidence type="ECO:0000256" key="11">
    <source>
        <dbReference type="ARBA" id="ARBA00023136"/>
    </source>
</evidence>
<keyword evidence="10 12" id="KW-0482">Metalloprotease</keyword>
<accession>A0A0R2BJ40</accession>
<dbReference type="CDD" id="cd07340">
    <property type="entry name" value="M48B_Htpx_like"/>
    <property type="match status" value="1"/>
</dbReference>
<evidence type="ECO:0000313" key="14">
    <source>
        <dbReference type="EMBL" id="KRM76233.1"/>
    </source>
</evidence>
<comment type="caution">
    <text evidence="14">The sequence shown here is derived from an EMBL/GenBank/DDBJ whole genome shotgun (WGS) entry which is preliminary data.</text>
</comment>
<dbReference type="GO" id="GO:0005886">
    <property type="term" value="C:plasma membrane"/>
    <property type="evidence" value="ECO:0007669"/>
    <property type="project" value="UniProtKB-SubCell"/>
</dbReference>
<sequence>MLFEQIARNKRRTIYVLIGFVLLLIAIGFALGYVFYDNGVIGMIAAVVVAAIYCGIMIGNSTNVVMSMNHAREIKNEADAPELWHVVEDMALVARVPMPRVFIIDDPSPNAFATGNDPQHAAVAATSGILDRLNREELEGVMGHEMTHVRNYDIRLQTIALALSAAISLLVNFASHWFWWGGGRRRNNDKEEGNGYVQLIMMVVSILLLILGPLAATIAQMALSRNREYLADAGSVELTRNPQGLISALEKISDSKPMKEADPSSAALYISDPFKKKRSMSHLFDTHPPMAERIARLEKM</sequence>
<name>A0A0R2BJ40_SECCO</name>
<evidence type="ECO:0000256" key="9">
    <source>
        <dbReference type="ARBA" id="ARBA00022989"/>
    </source>
</evidence>
<evidence type="ECO:0000256" key="3">
    <source>
        <dbReference type="ARBA" id="ARBA00022475"/>
    </source>
</evidence>
<dbReference type="InterPro" id="IPR022919">
    <property type="entry name" value="Pept_M48_protease_HtpX"/>
</dbReference>
<feature type="transmembrane region" description="Helical" evidence="12">
    <location>
        <begin position="159"/>
        <end position="179"/>
    </location>
</feature>
<dbReference type="InterPro" id="IPR001915">
    <property type="entry name" value="Peptidase_M48"/>
</dbReference>
<dbReference type="PANTHER" id="PTHR43221:SF1">
    <property type="entry name" value="PROTEASE HTPX"/>
    <property type="match status" value="1"/>
</dbReference>
<dbReference type="PANTHER" id="PTHR43221">
    <property type="entry name" value="PROTEASE HTPX"/>
    <property type="match status" value="1"/>
</dbReference>
<evidence type="ECO:0000256" key="5">
    <source>
        <dbReference type="ARBA" id="ARBA00022692"/>
    </source>
</evidence>
<dbReference type="GO" id="GO:0008270">
    <property type="term" value="F:zinc ion binding"/>
    <property type="evidence" value="ECO:0007669"/>
    <property type="project" value="UniProtKB-UniRule"/>
</dbReference>
<dbReference type="RefSeq" id="WP_056996557.1">
    <property type="nucleotide sequence ID" value="NZ_AYYR01000032.1"/>
</dbReference>
<feature type="binding site" evidence="12">
    <location>
        <position position="144"/>
    </location>
    <ligand>
        <name>Zn(2+)</name>
        <dbReference type="ChEBI" id="CHEBI:29105"/>
        <note>catalytic</note>
    </ligand>
</feature>
<dbReference type="EMBL" id="AYYR01000032">
    <property type="protein sequence ID" value="KRM76233.1"/>
    <property type="molecule type" value="Genomic_DNA"/>
</dbReference>
<proteinExistence type="inferred from homology"/>
<keyword evidence="7 12" id="KW-0378">Hydrolase</keyword>
<gene>
    <name evidence="12" type="primary">htpX</name>
    <name evidence="14" type="ORF">FC82_GL001743</name>
</gene>
<keyword evidence="8 12" id="KW-0862">Zinc</keyword>
<feature type="active site" evidence="12">
    <location>
        <position position="145"/>
    </location>
</feature>
<keyword evidence="11 12" id="KW-0472">Membrane</keyword>
<evidence type="ECO:0000256" key="6">
    <source>
        <dbReference type="ARBA" id="ARBA00022723"/>
    </source>
</evidence>
<dbReference type="Proteomes" id="UP000051845">
    <property type="component" value="Unassembled WGS sequence"/>
</dbReference>
<comment type="subcellular location">
    <subcellularLocation>
        <location evidence="1 12">Cell membrane</location>
        <topology evidence="1 12">Multi-pass membrane protein</topology>
    </subcellularLocation>
</comment>
<dbReference type="EC" id="3.4.24.-" evidence="12"/>
<dbReference type="InterPro" id="IPR050083">
    <property type="entry name" value="HtpX_protease"/>
</dbReference>
<dbReference type="GO" id="GO:0004222">
    <property type="term" value="F:metalloendopeptidase activity"/>
    <property type="evidence" value="ECO:0007669"/>
    <property type="project" value="UniProtKB-UniRule"/>
</dbReference>
<dbReference type="NCBIfam" id="NF003425">
    <property type="entry name" value="PRK04897.1"/>
    <property type="match status" value="1"/>
</dbReference>
<keyword evidence="3 12" id="KW-1003">Cell membrane</keyword>
<keyword evidence="9 12" id="KW-1133">Transmembrane helix</keyword>
<evidence type="ECO:0000259" key="13">
    <source>
        <dbReference type="Pfam" id="PF01435"/>
    </source>
</evidence>